<evidence type="ECO:0000256" key="4">
    <source>
        <dbReference type="ARBA" id="ARBA00038314"/>
    </source>
</evidence>
<accession>A0AAV9VFB4</accession>
<evidence type="ECO:0000256" key="2">
    <source>
        <dbReference type="ARBA" id="ARBA00022679"/>
    </source>
</evidence>
<evidence type="ECO:0000313" key="5">
    <source>
        <dbReference type="EMBL" id="KAK6359729.1"/>
    </source>
</evidence>
<dbReference type="SUPFAM" id="SSF53335">
    <property type="entry name" value="S-adenosyl-L-methionine-dependent methyltransferases"/>
    <property type="match status" value="1"/>
</dbReference>
<keyword evidence="3" id="KW-0949">S-adenosyl-L-methionine</keyword>
<dbReference type="EMBL" id="JAVHNQ010000001">
    <property type="protein sequence ID" value="KAK6359729.1"/>
    <property type="molecule type" value="Genomic_DNA"/>
</dbReference>
<dbReference type="InterPro" id="IPR029063">
    <property type="entry name" value="SAM-dependent_MTases_sf"/>
</dbReference>
<comment type="similarity">
    <text evidence="4">Belongs to the class I-like SAM-binding methyltransferase superfamily.</text>
</comment>
<evidence type="ECO:0000256" key="1">
    <source>
        <dbReference type="ARBA" id="ARBA00005179"/>
    </source>
</evidence>
<comment type="pathway">
    <text evidence="1">Secondary metabolite biosynthesis.</text>
</comment>
<proteinExistence type="inferred from homology"/>
<dbReference type="Proteomes" id="UP001375240">
    <property type="component" value="Unassembled WGS sequence"/>
</dbReference>
<protein>
    <recommendedName>
        <fullName evidence="7">Methyltransferase domain-containing protein</fullName>
    </recommendedName>
</protein>
<reference evidence="5 6" key="1">
    <citation type="submission" date="2019-10" db="EMBL/GenBank/DDBJ databases">
        <authorList>
            <person name="Palmer J.M."/>
        </authorList>
    </citation>
    <scope>NUCLEOTIDE SEQUENCE [LARGE SCALE GENOMIC DNA]</scope>
    <source>
        <strain evidence="5 6">TWF696</strain>
    </source>
</reference>
<keyword evidence="6" id="KW-1185">Reference proteome</keyword>
<organism evidence="5 6">
    <name type="scientific">Orbilia brochopaga</name>
    <dbReference type="NCBI Taxonomy" id="3140254"/>
    <lineage>
        <taxon>Eukaryota</taxon>
        <taxon>Fungi</taxon>
        <taxon>Dikarya</taxon>
        <taxon>Ascomycota</taxon>
        <taxon>Pezizomycotina</taxon>
        <taxon>Orbiliomycetes</taxon>
        <taxon>Orbiliales</taxon>
        <taxon>Orbiliaceae</taxon>
        <taxon>Orbilia</taxon>
    </lineage>
</organism>
<evidence type="ECO:0000313" key="6">
    <source>
        <dbReference type="Proteomes" id="UP001375240"/>
    </source>
</evidence>
<dbReference type="PANTHER" id="PTHR35897:SF1">
    <property type="entry name" value="METHYLTRANSFERASE AUSD"/>
    <property type="match status" value="1"/>
</dbReference>
<keyword evidence="2" id="KW-0808">Transferase</keyword>
<evidence type="ECO:0008006" key="7">
    <source>
        <dbReference type="Google" id="ProtNLM"/>
    </source>
</evidence>
<dbReference type="Gene3D" id="3.40.50.150">
    <property type="entry name" value="Vaccinia Virus protein VP39"/>
    <property type="match status" value="1"/>
</dbReference>
<name>A0AAV9VFB4_9PEZI</name>
<dbReference type="PANTHER" id="PTHR35897">
    <property type="entry name" value="METHYLTRANSFERASE AUSD"/>
    <property type="match status" value="1"/>
</dbReference>
<gene>
    <name evidence="5" type="ORF">TWF696_000869</name>
</gene>
<sequence>MDSPVRPSHTAGTAALARLHLNKLVAIKNRFLRRLTKSKKTKPAAAPVVASTPAVVTSTPAATSTPTAAPVKASIIDEQTARSKYWVEEPPINEHPSAEALIKYFRPDIKDKASMIRLLKDIRLKAWQIKYYPCVGQWLFFKFGMTEHAMYPEIVDRVKQGQRILDMGCFMGFDGRKLVADGAPSSGITNMDLEDRWFPLSFELFKDENTFEGEFFGGCDITDEELFGEDSIHRHRYDMIYIGYFVHLFPPSQQAKILNNLVQMLKPTSGSMIFGNTSGSAKENGFLMKADFAPPSKNEKGEWVRPDFIFHSEKTIVELMAASVKGDGEWVFSGQQSAIDLDLSPTKAYAEHFKDVELVNMNFCMRRL</sequence>
<dbReference type="AlphaFoldDB" id="A0AAV9VFB4"/>
<dbReference type="InterPro" id="IPR051654">
    <property type="entry name" value="Meroterpenoid_MTases"/>
</dbReference>
<evidence type="ECO:0000256" key="3">
    <source>
        <dbReference type="ARBA" id="ARBA00022691"/>
    </source>
</evidence>
<comment type="caution">
    <text evidence="5">The sequence shown here is derived from an EMBL/GenBank/DDBJ whole genome shotgun (WGS) entry which is preliminary data.</text>
</comment>
<dbReference type="GO" id="GO:0016740">
    <property type="term" value="F:transferase activity"/>
    <property type="evidence" value="ECO:0007669"/>
    <property type="project" value="UniProtKB-KW"/>
</dbReference>